<dbReference type="PATRIC" id="fig|1114963.3.peg.990"/>
<dbReference type="Pfam" id="PF13480">
    <property type="entry name" value="Acetyltransf_6"/>
    <property type="match status" value="1"/>
</dbReference>
<evidence type="ECO:0000313" key="3">
    <source>
        <dbReference type="Proteomes" id="UP000052268"/>
    </source>
</evidence>
<evidence type="ECO:0000313" key="2">
    <source>
        <dbReference type="EMBL" id="KMS59603.1"/>
    </source>
</evidence>
<dbReference type="EMBL" id="JACU01000002">
    <property type="protein sequence ID" value="KMS59603.1"/>
    <property type="molecule type" value="Genomic_DNA"/>
</dbReference>
<keyword evidence="3" id="KW-1185">Reference proteome</keyword>
<evidence type="ECO:0000259" key="1">
    <source>
        <dbReference type="Pfam" id="PF13480"/>
    </source>
</evidence>
<dbReference type="AlphaFoldDB" id="A0A0J7Y8F5"/>
<reference evidence="2 3" key="1">
    <citation type="journal article" date="2015" name="G3 (Bethesda)">
        <title>Insights into Ongoing Evolution of the Hexachlorocyclohexane Catabolic Pathway from Comparative Genomics of Ten Sphingomonadaceae Strains.</title>
        <authorList>
            <person name="Pearce S.L."/>
            <person name="Oakeshott J.G."/>
            <person name="Pandey G."/>
        </authorList>
    </citation>
    <scope>NUCLEOTIDE SEQUENCE [LARGE SCALE GENOMIC DNA]</scope>
    <source>
        <strain evidence="2 3">LL02</strain>
    </source>
</reference>
<dbReference type="SUPFAM" id="SSF55729">
    <property type="entry name" value="Acyl-CoA N-acyltransferases (Nat)"/>
    <property type="match status" value="1"/>
</dbReference>
<comment type="caution">
    <text evidence="2">The sequence shown here is derived from an EMBL/GenBank/DDBJ whole genome shotgun (WGS) entry which is preliminary data.</text>
</comment>
<dbReference type="InterPro" id="IPR016181">
    <property type="entry name" value="Acyl_CoA_acyltransferase"/>
</dbReference>
<dbReference type="InterPro" id="IPR038740">
    <property type="entry name" value="BioF2-like_GNAT_dom"/>
</dbReference>
<feature type="domain" description="BioF2-like acetyltransferase" evidence="1">
    <location>
        <begin position="205"/>
        <end position="329"/>
    </location>
</feature>
<accession>A0A0J7Y8F5</accession>
<organism evidence="2 3">
    <name type="scientific">Novosphingobium barchaimii LL02</name>
    <dbReference type="NCBI Taxonomy" id="1114963"/>
    <lineage>
        <taxon>Bacteria</taxon>
        <taxon>Pseudomonadati</taxon>
        <taxon>Pseudomonadota</taxon>
        <taxon>Alphaproteobacteria</taxon>
        <taxon>Sphingomonadales</taxon>
        <taxon>Sphingomonadaceae</taxon>
        <taxon>Novosphingobium</taxon>
    </lineage>
</organism>
<proteinExistence type="predicted"/>
<name>A0A0J7Y8F5_9SPHN</name>
<dbReference type="Proteomes" id="UP000052268">
    <property type="component" value="Unassembled WGS sequence"/>
</dbReference>
<protein>
    <submittedName>
        <fullName evidence="2">Protein involved in cellulose biosynthesis (CelD)</fullName>
    </submittedName>
</protein>
<gene>
    <name evidence="2" type="ORF">V474_10420</name>
</gene>
<sequence>MAFEAHDAIALAASDALAASPRQVSGPASGRLTCVPWRALEAEVPAWDHLARVASEPNPFFESWYLLPSLRHLAQTDAVRILRFERNGVLTGLLPIVRAGRYYRWPVPHLSSWLHANCFCGVPLVATGAETAFWHAVLRWADNEPGAALFMHLRGIVLGGPLHAALEAVAASDGRKMEVVHTEARAMLASDLPPEAYLEASLSGKKRKELRRQANRLADEGAVAFEHRTDAEDIAPWCENFLALERAGWKGEAGSALGCDEGTARLFCESLSGAATRGRLERLTLTLDGRPLAMLVTFLTAPGAYSYKTAFDEDFARFSPGVLLQRENLAILDRQDIAWSDSCASADHPMIDHLWRERRAIGRLSIAIGGTLRRSAFRHFVRAETARRPAGQPPREP</sequence>